<feature type="compositionally biased region" description="Polar residues" evidence="1">
    <location>
        <begin position="207"/>
        <end position="218"/>
    </location>
</feature>
<dbReference type="InterPro" id="IPR029787">
    <property type="entry name" value="Nucleotide_cyclase"/>
</dbReference>
<dbReference type="EMBL" id="CP000089">
    <property type="protein sequence ID" value="AAZ45018.1"/>
    <property type="molecule type" value="Genomic_DNA"/>
</dbReference>
<dbReference type="InterPro" id="IPR000253">
    <property type="entry name" value="FHA_dom"/>
</dbReference>
<dbReference type="AlphaFoldDB" id="Q47JG3"/>
<reference evidence="3" key="1">
    <citation type="submission" date="2005-08" db="EMBL/GenBank/DDBJ databases">
        <title>Complete sequence of Dechloromonas aromatica RCB.</title>
        <authorList>
            <person name="Salinero K.K."/>
            <person name="Copeland A."/>
            <person name="Lucas S."/>
            <person name="Lapidus A."/>
            <person name="Barry K."/>
            <person name="Detter J.C."/>
            <person name="Glavina T."/>
            <person name="Hammon N."/>
            <person name="Israni S."/>
            <person name="Pitluck S."/>
            <person name="Di Bartolo G."/>
            <person name="Trong S."/>
            <person name="Schmutz J."/>
            <person name="Larimer F."/>
            <person name="Land M."/>
            <person name="Ivanova N."/>
            <person name="Richardson P."/>
        </authorList>
    </citation>
    <scope>NUCLEOTIDE SEQUENCE</scope>
    <source>
        <strain evidence="3">RCB</strain>
    </source>
</reference>
<dbReference type="SUPFAM" id="SSF55073">
    <property type="entry name" value="Nucleotide cyclase"/>
    <property type="match status" value="1"/>
</dbReference>
<dbReference type="Pfam" id="PF00498">
    <property type="entry name" value="FHA"/>
    <property type="match status" value="1"/>
</dbReference>
<accession>Q47JG3</accession>
<dbReference type="HOGENOM" id="CLU_080930_0_0_4"/>
<protein>
    <submittedName>
        <fullName evidence="3">Forkhead-associated</fullName>
    </submittedName>
</protein>
<evidence type="ECO:0000259" key="2">
    <source>
        <dbReference type="PROSITE" id="PS50006"/>
    </source>
</evidence>
<dbReference type="Gene3D" id="3.30.70.1230">
    <property type="entry name" value="Nucleotide cyclase"/>
    <property type="match status" value="1"/>
</dbReference>
<proteinExistence type="predicted"/>
<gene>
    <name evidence="3" type="ordered locus">Daro_0259</name>
</gene>
<dbReference type="SUPFAM" id="SSF49879">
    <property type="entry name" value="SMAD/FHA domain"/>
    <property type="match status" value="1"/>
</dbReference>
<evidence type="ECO:0000313" key="3">
    <source>
        <dbReference type="EMBL" id="AAZ45018.1"/>
    </source>
</evidence>
<dbReference type="InterPro" id="IPR008984">
    <property type="entry name" value="SMAD_FHA_dom_sf"/>
</dbReference>
<dbReference type="CDD" id="cd00060">
    <property type="entry name" value="FHA"/>
    <property type="match status" value="1"/>
</dbReference>
<dbReference type="OrthoDB" id="9801841at2"/>
<feature type="region of interest" description="Disordered" evidence="1">
    <location>
        <begin position="1"/>
        <end position="27"/>
    </location>
</feature>
<name>Q47JG3_DECAR</name>
<evidence type="ECO:0000256" key="1">
    <source>
        <dbReference type="SAM" id="MobiDB-lite"/>
    </source>
</evidence>
<dbReference type="STRING" id="159087.Daro_0259"/>
<dbReference type="Gene3D" id="2.60.200.20">
    <property type="match status" value="1"/>
</dbReference>
<dbReference type="SMART" id="SM00240">
    <property type="entry name" value="FHA"/>
    <property type="match status" value="1"/>
</dbReference>
<dbReference type="PROSITE" id="PS50006">
    <property type="entry name" value="FHA_DOMAIN"/>
    <property type="match status" value="1"/>
</dbReference>
<feature type="compositionally biased region" description="Basic and acidic residues" evidence="1">
    <location>
        <begin position="7"/>
        <end position="22"/>
    </location>
</feature>
<dbReference type="KEGG" id="dar:Daro_0259"/>
<sequence length="327" mass="35697">MPAPIQPEKKAMQEKTTRRSPQDKPAPQAINHAYLVHGAVHEISGQSATLDEALLGKLFRRRLKRLERVLAAHGGSIIRQMPQSLLASFETAEAALFGSCEMQRRCAVIPQIADTQIALKIGIHLATAGRVSTSPVDPAEATASKLSSLLDEASIVISESVAQALPANLRDKTVAVANEGSEIPAYSIDWNALPMLRATPQRKESIPESSPTPDTQRSGIIIRQGERTLRFSTDHPMLTIGRDPASDIAINCPKASRQHCRIIYRQGNYVLVDLSTNGTYVTAHNAPETLIRKEMVTLNGNGRISFGQSWQQGSDHAFEFEVSLIEP</sequence>
<dbReference type="eggNOG" id="COG2114">
    <property type="taxonomic scope" value="Bacteria"/>
</dbReference>
<feature type="region of interest" description="Disordered" evidence="1">
    <location>
        <begin position="200"/>
        <end position="219"/>
    </location>
</feature>
<organism evidence="3">
    <name type="scientific">Dechloromonas aromatica (strain RCB)</name>
    <dbReference type="NCBI Taxonomy" id="159087"/>
    <lineage>
        <taxon>Bacteria</taxon>
        <taxon>Pseudomonadati</taxon>
        <taxon>Pseudomonadota</taxon>
        <taxon>Betaproteobacteria</taxon>
        <taxon>Rhodocyclales</taxon>
        <taxon>Azonexaceae</taxon>
        <taxon>Dechloromonas</taxon>
    </lineage>
</organism>
<dbReference type="eggNOG" id="COG1716">
    <property type="taxonomic scope" value="Bacteria"/>
</dbReference>
<feature type="domain" description="FHA" evidence="2">
    <location>
        <begin position="238"/>
        <end position="286"/>
    </location>
</feature>